<keyword evidence="1" id="KW-0808">Transferase</keyword>
<dbReference type="GO" id="GO:0016747">
    <property type="term" value="F:acyltransferase activity, transferring groups other than amino-acyl groups"/>
    <property type="evidence" value="ECO:0007669"/>
    <property type="project" value="InterPro"/>
</dbReference>
<evidence type="ECO:0000313" key="4">
    <source>
        <dbReference type="EMBL" id="CAB4546072.1"/>
    </source>
</evidence>
<dbReference type="PANTHER" id="PTHR43877">
    <property type="entry name" value="AMINOALKYLPHOSPHONATE N-ACETYLTRANSFERASE-RELATED-RELATED"/>
    <property type="match status" value="1"/>
</dbReference>
<accession>A0A6J6C463</accession>
<proteinExistence type="predicted"/>
<dbReference type="CDD" id="cd04301">
    <property type="entry name" value="NAT_SF"/>
    <property type="match status" value="1"/>
</dbReference>
<dbReference type="Pfam" id="PF00583">
    <property type="entry name" value="Acetyltransf_1"/>
    <property type="match status" value="1"/>
</dbReference>
<feature type="domain" description="N-acetyltransferase" evidence="3">
    <location>
        <begin position="2"/>
        <end position="146"/>
    </location>
</feature>
<dbReference type="PROSITE" id="PS51186">
    <property type="entry name" value="GNAT"/>
    <property type="match status" value="1"/>
</dbReference>
<dbReference type="AlphaFoldDB" id="A0A6J6C463"/>
<dbReference type="InterPro" id="IPR000182">
    <property type="entry name" value="GNAT_dom"/>
</dbReference>
<evidence type="ECO:0000259" key="3">
    <source>
        <dbReference type="PROSITE" id="PS51186"/>
    </source>
</evidence>
<evidence type="ECO:0000256" key="1">
    <source>
        <dbReference type="ARBA" id="ARBA00022679"/>
    </source>
</evidence>
<sequence length="146" mass="16490">MVNIREAVADDEQAILALLRIYCEEAETPHSDDHLLTGLRPLLTTNPHGVVLVAEQEEIIGYSILTWGWGIESGGQEALVDEMLIEPSKRGTGIGQTLMQASIDRAKQQGVKVIFLETERDNPRSRKLYEKLGFEEESSIWMSYRF</sequence>
<protein>
    <submittedName>
        <fullName evidence="4">Unannotated protein</fullName>
    </submittedName>
</protein>
<dbReference type="InterPro" id="IPR016181">
    <property type="entry name" value="Acyl_CoA_acyltransferase"/>
</dbReference>
<dbReference type="InterPro" id="IPR050832">
    <property type="entry name" value="Bact_Acetyltransf"/>
</dbReference>
<reference evidence="4" key="1">
    <citation type="submission" date="2020-05" db="EMBL/GenBank/DDBJ databases">
        <authorList>
            <person name="Chiriac C."/>
            <person name="Salcher M."/>
            <person name="Ghai R."/>
            <person name="Kavagutti S V."/>
        </authorList>
    </citation>
    <scope>NUCLEOTIDE SEQUENCE</scope>
</reference>
<name>A0A6J6C463_9ZZZZ</name>
<dbReference type="SUPFAM" id="SSF55729">
    <property type="entry name" value="Acyl-CoA N-acyltransferases (Nat)"/>
    <property type="match status" value="1"/>
</dbReference>
<dbReference type="EMBL" id="CAEZST010000008">
    <property type="protein sequence ID" value="CAB4546072.1"/>
    <property type="molecule type" value="Genomic_DNA"/>
</dbReference>
<gene>
    <name evidence="4" type="ORF">UFOPK1503_00646</name>
</gene>
<keyword evidence="2" id="KW-0012">Acyltransferase</keyword>
<organism evidence="4">
    <name type="scientific">freshwater metagenome</name>
    <dbReference type="NCBI Taxonomy" id="449393"/>
    <lineage>
        <taxon>unclassified sequences</taxon>
        <taxon>metagenomes</taxon>
        <taxon>ecological metagenomes</taxon>
    </lineage>
</organism>
<evidence type="ECO:0000256" key="2">
    <source>
        <dbReference type="ARBA" id="ARBA00023315"/>
    </source>
</evidence>
<dbReference type="Gene3D" id="3.40.630.30">
    <property type="match status" value="1"/>
</dbReference>